<evidence type="ECO:0000259" key="9">
    <source>
        <dbReference type="Pfam" id="PF02397"/>
    </source>
</evidence>
<keyword evidence="11" id="KW-1185">Reference proteome</keyword>
<keyword evidence="3 10" id="KW-0808">Transferase</keyword>
<dbReference type="Pfam" id="PF02397">
    <property type="entry name" value="Bac_transf"/>
    <property type="match status" value="1"/>
</dbReference>
<feature type="transmembrane region" description="Helical" evidence="8">
    <location>
        <begin position="105"/>
        <end position="123"/>
    </location>
</feature>
<evidence type="ECO:0000256" key="6">
    <source>
        <dbReference type="ARBA" id="ARBA00023136"/>
    </source>
</evidence>
<proteinExistence type="inferred from homology"/>
<keyword evidence="5 8" id="KW-1133">Transmembrane helix</keyword>
<evidence type="ECO:0000256" key="1">
    <source>
        <dbReference type="ARBA" id="ARBA00004141"/>
    </source>
</evidence>
<evidence type="ECO:0000256" key="4">
    <source>
        <dbReference type="ARBA" id="ARBA00022692"/>
    </source>
</evidence>
<keyword evidence="4 8" id="KW-0812">Transmembrane</keyword>
<feature type="transmembrane region" description="Helical" evidence="8">
    <location>
        <begin position="135"/>
        <end position="156"/>
    </location>
</feature>
<comment type="subcellular location">
    <subcellularLocation>
        <location evidence="1">Membrane</location>
        <topology evidence="1">Multi-pass membrane protein</topology>
    </subcellularLocation>
</comment>
<gene>
    <name evidence="10" type="ORF">V3C41_18280</name>
</gene>
<protein>
    <submittedName>
        <fullName evidence="10">Sugar transferase</fullName>
        <ecNumber evidence="10">2.7.8.-</ecNumber>
    </submittedName>
</protein>
<evidence type="ECO:0000256" key="5">
    <source>
        <dbReference type="ARBA" id="ARBA00022989"/>
    </source>
</evidence>
<dbReference type="InterPro" id="IPR017475">
    <property type="entry name" value="EPS_sugar_tfrase"/>
</dbReference>
<name>A0ABV0GY73_PAENI</name>
<evidence type="ECO:0000256" key="7">
    <source>
        <dbReference type="SAM" id="MobiDB-lite"/>
    </source>
</evidence>
<comment type="caution">
    <text evidence="10">The sequence shown here is derived from an EMBL/GenBank/DDBJ whole genome shotgun (WGS) entry which is preliminary data.</text>
</comment>
<keyword evidence="6 8" id="KW-0472">Membrane</keyword>
<feature type="region of interest" description="Disordered" evidence="7">
    <location>
        <begin position="47"/>
        <end position="76"/>
    </location>
</feature>
<feature type="transmembrane region" description="Helical" evidence="8">
    <location>
        <begin position="376"/>
        <end position="397"/>
    </location>
</feature>
<organism evidence="10 11">
    <name type="scientific">Paenarthrobacter nicotinovorans</name>
    <name type="common">Arthrobacter nicotinovorans</name>
    <dbReference type="NCBI Taxonomy" id="29320"/>
    <lineage>
        <taxon>Bacteria</taxon>
        <taxon>Bacillati</taxon>
        <taxon>Actinomycetota</taxon>
        <taxon>Actinomycetes</taxon>
        <taxon>Micrococcales</taxon>
        <taxon>Micrococcaceae</taxon>
        <taxon>Paenarthrobacter</taxon>
    </lineage>
</organism>
<dbReference type="GO" id="GO:0016740">
    <property type="term" value="F:transferase activity"/>
    <property type="evidence" value="ECO:0007669"/>
    <property type="project" value="UniProtKB-KW"/>
</dbReference>
<accession>A0ABV0GY73</accession>
<dbReference type="EMBL" id="JBBMFV010000004">
    <property type="protein sequence ID" value="MEO3943021.1"/>
    <property type="molecule type" value="Genomic_DNA"/>
</dbReference>
<sequence>MVRVPVLRSGKVAAPHGAAHAPAGSTFPVHPAVADANPPLSPWIGRSAAAQQTEKAGLAAPGPDVTLDSTRPPVTHRPARTKALLNDLFNDRLTWTRLLTNSLRLADTALVAVAVIAGLALNTNGTALPPGSPPHAQHLVLGLILGVVWLVALEVYRTRDPKVLGVGPEEYKRVLSASFRVFGFLGIVAVVFRLEAVSSFVLVSLPLGLVALTGSRWGFRRWLSHEKSRGRCLSRAIVVGEPQDVRYVIKQINRKSGAAYDIVGACLPGARRGAVLSVDHLRVPVLSSIYGVAHTVRHTNANAVIVAGPVPGGNQFIQELGWQLEENAAELVLAATLTNVAGPRIHWRPVEGLPLMHVDIPHYSGGKHTLKRLMDITVSAAALLVLAPVLLTLAAIVRADSPGPVLFKQERIGKRGTTFQMLKFRSMVVNAEAHLDALSSQDEGAGVLFKIRGDPRITRCGRWMRKYSLDELPQFWNVLVGNMSLVGPRPPLSKEVSGYERHTHRRLLIKPGITGLWQINGRSDLPWDEAVRLDLYYVENWSIAGDLIIMWRTFRAMTRPSGAY</sequence>
<dbReference type="PANTHER" id="PTHR30576">
    <property type="entry name" value="COLANIC BIOSYNTHESIS UDP-GLUCOSE LIPID CARRIER TRANSFERASE"/>
    <property type="match status" value="1"/>
</dbReference>
<dbReference type="Proteomes" id="UP001448614">
    <property type="component" value="Unassembled WGS sequence"/>
</dbReference>
<evidence type="ECO:0000256" key="2">
    <source>
        <dbReference type="ARBA" id="ARBA00006464"/>
    </source>
</evidence>
<evidence type="ECO:0000313" key="10">
    <source>
        <dbReference type="EMBL" id="MEO3943021.1"/>
    </source>
</evidence>
<comment type="similarity">
    <text evidence="2">Belongs to the bacterial sugar transferase family.</text>
</comment>
<dbReference type="EC" id="2.7.8.-" evidence="10"/>
<dbReference type="NCBIfam" id="TIGR03025">
    <property type="entry name" value="EPS_sugtrans"/>
    <property type="match status" value="1"/>
</dbReference>
<feature type="domain" description="Bacterial sugar transferase" evidence="9">
    <location>
        <begin position="371"/>
        <end position="557"/>
    </location>
</feature>
<feature type="transmembrane region" description="Helical" evidence="8">
    <location>
        <begin position="177"/>
        <end position="194"/>
    </location>
</feature>
<feature type="transmembrane region" description="Helical" evidence="8">
    <location>
        <begin position="200"/>
        <end position="219"/>
    </location>
</feature>
<dbReference type="PANTHER" id="PTHR30576:SF10">
    <property type="entry name" value="SLL5057 PROTEIN"/>
    <property type="match status" value="1"/>
</dbReference>
<dbReference type="RefSeq" id="WP_347783364.1">
    <property type="nucleotide sequence ID" value="NZ_JBBMFV010000004.1"/>
</dbReference>
<dbReference type="InterPro" id="IPR003362">
    <property type="entry name" value="Bact_transf"/>
</dbReference>
<evidence type="ECO:0000313" key="11">
    <source>
        <dbReference type="Proteomes" id="UP001448614"/>
    </source>
</evidence>
<evidence type="ECO:0000256" key="8">
    <source>
        <dbReference type="SAM" id="Phobius"/>
    </source>
</evidence>
<evidence type="ECO:0000256" key="3">
    <source>
        <dbReference type="ARBA" id="ARBA00022679"/>
    </source>
</evidence>
<reference evidence="10 11" key="1">
    <citation type="journal article" date="2024" name="Appl. Microbiol. Biotechnol.">
        <title>Biosynthetic gene clusters with biotechnological applications in novel Antarctic isolates from Actinomycetota.</title>
        <authorList>
            <person name="Bruna P."/>
            <person name="Nunez-Montero K."/>
            <person name="Contreras M.J."/>
            <person name="Leal K."/>
            <person name="Garcia M."/>
            <person name="Abanto M."/>
            <person name="Barrientos L."/>
        </authorList>
    </citation>
    <scope>NUCLEOTIDE SEQUENCE [LARGE SCALE GENOMIC DNA]</scope>
    <source>
        <strain evidence="10 11">Se16.17</strain>
    </source>
</reference>